<protein>
    <recommendedName>
        <fullName evidence="1">DUF281 domain-containing protein</fullName>
    </recommendedName>
</protein>
<feature type="domain" description="DUF281" evidence="1">
    <location>
        <begin position="140"/>
        <end position="189"/>
    </location>
</feature>
<keyword evidence="3" id="KW-1185">Reference proteome</keyword>
<dbReference type="Pfam" id="PF03436">
    <property type="entry name" value="DUF281"/>
    <property type="match status" value="2"/>
</dbReference>
<evidence type="ECO:0000313" key="2">
    <source>
        <dbReference type="EMBL" id="PIC25249.1"/>
    </source>
</evidence>
<dbReference type="PANTHER" id="PTHR36517:SF1">
    <property type="entry name" value="C6 DOMAIN-CONTAINING PROTEIN-RELATED"/>
    <property type="match status" value="1"/>
</dbReference>
<proteinExistence type="predicted"/>
<evidence type="ECO:0000313" key="3">
    <source>
        <dbReference type="Proteomes" id="UP000230233"/>
    </source>
</evidence>
<feature type="domain" description="DUF281" evidence="1">
    <location>
        <begin position="238"/>
        <end position="295"/>
    </location>
</feature>
<dbReference type="AlphaFoldDB" id="A0A2G5TDF0"/>
<dbReference type="InterPro" id="IPR005098">
    <property type="entry name" value="DUF281"/>
</dbReference>
<dbReference type="PANTHER" id="PTHR36517">
    <property type="entry name" value="PROTEIN CBG25732"/>
    <property type="match status" value="1"/>
</dbReference>
<gene>
    <name evidence="2" type="primary">Cnig_chr_V.g18255</name>
    <name evidence="2" type="ORF">B9Z55_018255</name>
</gene>
<name>A0A2G5TDF0_9PELO</name>
<comment type="caution">
    <text evidence="2">The sequence shown here is derived from an EMBL/GenBank/DDBJ whole genome shotgun (WGS) entry which is preliminary data.</text>
</comment>
<evidence type="ECO:0000259" key="1">
    <source>
        <dbReference type="Pfam" id="PF03436"/>
    </source>
</evidence>
<sequence length="419" mass="44268">MIAALSWLTRKRYHVICYWRILSISPTLIFGKNTSSMNFIFLLLTLFTLNSFVETCVKTIPPEEVYITSTELPTDKPWEVTDAPVTDAPVTDAPVTDAPVTDAPVTDAPTNECTMCMVTPPTSNPTGTDFTSAEQATAGDCKKTLVTCKRTDDLTCKKVSIQTSTGVLIEAADTKEASALLQCQNDGTYSFGAVTNIGQLSCMYEECTSCTSCDISKLTLPMPVAGANFRTLDSTAADGCKQTSVTCERTDGQICVTVAINIFHGSNGDITGNLVSTIDGNTATVSLTCQADGTFSSGILSNINQLECLYDTCAVPSLCAECDISAIAPTNLPTGAVFNPTDLPNGNCIITDASCARNDGKICAQITTTVDTPLGQATAYEFDSAAAHGYLFCGDNGIYNIGDPSATVTSITCAYVNCN</sequence>
<reference evidence="3" key="1">
    <citation type="submission" date="2017-10" db="EMBL/GenBank/DDBJ databases">
        <title>Rapid genome shrinkage in a self-fertile nematode reveals novel sperm competition proteins.</title>
        <authorList>
            <person name="Yin D."/>
            <person name="Schwarz E.M."/>
            <person name="Thomas C.G."/>
            <person name="Felde R.L."/>
            <person name="Korf I.F."/>
            <person name="Cutter A.D."/>
            <person name="Schartner C.M."/>
            <person name="Ralston E.J."/>
            <person name="Meyer B.J."/>
            <person name="Haag E.S."/>
        </authorList>
    </citation>
    <scope>NUCLEOTIDE SEQUENCE [LARGE SCALE GENOMIC DNA]</scope>
    <source>
        <strain evidence="3">JU1422</strain>
    </source>
</reference>
<organism evidence="2 3">
    <name type="scientific">Caenorhabditis nigoni</name>
    <dbReference type="NCBI Taxonomy" id="1611254"/>
    <lineage>
        <taxon>Eukaryota</taxon>
        <taxon>Metazoa</taxon>
        <taxon>Ecdysozoa</taxon>
        <taxon>Nematoda</taxon>
        <taxon>Chromadorea</taxon>
        <taxon>Rhabditida</taxon>
        <taxon>Rhabditina</taxon>
        <taxon>Rhabditomorpha</taxon>
        <taxon>Rhabditoidea</taxon>
        <taxon>Rhabditidae</taxon>
        <taxon>Peloderinae</taxon>
        <taxon>Caenorhabditis</taxon>
    </lineage>
</organism>
<dbReference type="EMBL" id="PDUG01000005">
    <property type="protein sequence ID" value="PIC25249.1"/>
    <property type="molecule type" value="Genomic_DNA"/>
</dbReference>
<accession>A0A2G5TDF0</accession>
<dbReference type="Proteomes" id="UP000230233">
    <property type="component" value="Chromosome V"/>
</dbReference>
<dbReference type="OrthoDB" id="5908257at2759"/>